<feature type="chain" id="PRO_5047293624" evidence="1">
    <location>
        <begin position="24"/>
        <end position="148"/>
    </location>
</feature>
<keyword evidence="3" id="KW-1185">Reference proteome</keyword>
<gene>
    <name evidence="2" type="ORF">NX782_21320</name>
</gene>
<feature type="signal peptide" evidence="1">
    <location>
        <begin position="1"/>
        <end position="23"/>
    </location>
</feature>
<organism evidence="2 3">
    <name type="scientific">Massilia norwichensis</name>
    <dbReference type="NCBI Taxonomy" id="1442366"/>
    <lineage>
        <taxon>Bacteria</taxon>
        <taxon>Pseudomonadati</taxon>
        <taxon>Pseudomonadota</taxon>
        <taxon>Betaproteobacteria</taxon>
        <taxon>Burkholderiales</taxon>
        <taxon>Oxalobacteraceae</taxon>
        <taxon>Telluria group</taxon>
        <taxon>Massilia</taxon>
    </lineage>
</organism>
<evidence type="ECO:0000313" key="3">
    <source>
        <dbReference type="Proteomes" id="UP001205560"/>
    </source>
</evidence>
<evidence type="ECO:0000256" key="1">
    <source>
        <dbReference type="SAM" id="SignalP"/>
    </source>
</evidence>
<keyword evidence="1" id="KW-0732">Signal</keyword>
<comment type="caution">
    <text evidence="2">The sequence shown here is derived from an EMBL/GenBank/DDBJ whole genome shotgun (WGS) entry which is preliminary data.</text>
</comment>
<dbReference type="RefSeq" id="WP_258847502.1">
    <property type="nucleotide sequence ID" value="NZ_JANUGX010000030.1"/>
</dbReference>
<name>A0ABT2AC51_9BURK</name>
<protein>
    <submittedName>
        <fullName evidence="2">Uncharacterized protein</fullName>
    </submittedName>
</protein>
<sequence>MRPLTGLFILVTSLALGPSLAGAAAPAVTPPASHPLLGIWVLSIPQLGCSETYHFRGDGTTLVKSADEVSESEFTVADKPSAKGFYKLEDRIVKDNGKQDCSGEVMQIGTRATNYLRFHPSGARFVMCREESMEACIGPFERMPAQGI</sequence>
<dbReference type="Proteomes" id="UP001205560">
    <property type="component" value="Unassembled WGS sequence"/>
</dbReference>
<proteinExistence type="predicted"/>
<evidence type="ECO:0000313" key="2">
    <source>
        <dbReference type="EMBL" id="MCS0591737.1"/>
    </source>
</evidence>
<dbReference type="EMBL" id="JANUGX010000030">
    <property type="protein sequence ID" value="MCS0591737.1"/>
    <property type="molecule type" value="Genomic_DNA"/>
</dbReference>
<accession>A0ABT2AC51</accession>
<reference evidence="2 3" key="1">
    <citation type="submission" date="2022-08" db="EMBL/GenBank/DDBJ databases">
        <title>Reclassification of Massilia species as members of the genera Telluria, Duganella, Pseudoduganella, Mokoshia gen. nov. and Zemynaea gen. nov. using orthogonal and non-orthogonal genome-based approaches.</title>
        <authorList>
            <person name="Bowman J.P."/>
        </authorList>
    </citation>
    <scope>NUCLEOTIDE SEQUENCE [LARGE SCALE GENOMIC DNA]</scope>
    <source>
        <strain evidence="2 3">LMG 28164</strain>
    </source>
</reference>